<feature type="transmembrane region" description="Helical" evidence="2">
    <location>
        <begin position="121"/>
        <end position="143"/>
    </location>
</feature>
<feature type="transmembrane region" description="Helical" evidence="2">
    <location>
        <begin position="81"/>
        <end position="101"/>
    </location>
</feature>
<evidence type="ECO:0000256" key="1">
    <source>
        <dbReference type="SAM" id="MobiDB-lite"/>
    </source>
</evidence>
<dbReference type="Proteomes" id="UP000663843">
    <property type="component" value="Unassembled WGS sequence"/>
</dbReference>
<feature type="transmembrane region" description="Helical" evidence="2">
    <location>
        <begin position="543"/>
        <end position="563"/>
    </location>
</feature>
<feature type="region of interest" description="Disordered" evidence="1">
    <location>
        <begin position="670"/>
        <end position="691"/>
    </location>
</feature>
<evidence type="ECO:0008006" key="5">
    <source>
        <dbReference type="Google" id="ProtNLM"/>
    </source>
</evidence>
<reference evidence="3" key="1">
    <citation type="submission" date="2021-01" db="EMBL/GenBank/DDBJ databases">
        <authorList>
            <person name="Kaushik A."/>
        </authorList>
    </citation>
    <scope>NUCLEOTIDE SEQUENCE</scope>
    <source>
        <strain evidence="3">AG2-2IIIB</strain>
    </source>
</reference>
<keyword evidence="2" id="KW-0812">Transmembrane</keyword>
<dbReference type="EMBL" id="CAJMWT010001528">
    <property type="protein sequence ID" value="CAE6407430.1"/>
    <property type="molecule type" value="Genomic_DNA"/>
</dbReference>
<sequence length="691" mass="77359">MTLARPHIITWQYWISFLQLVTGLYGIAYCAWMVEYYPQRPNDSFDTYMLLSLLLWIWVVLNSLFIITVDFKRTRTYMGCIVAQLAFNFMFATLIASCIALELTRYGLYSYISSRRDLKAIILGISLPLTELCSLSLLAMYLWPVVVLGSQVSVKDLLKINTKDAFMAVLAPELCTLDLKLRILGCPRDIPTPLPSPKDAYTTLQLISKRVLSTNPWLMFVFLCLYKVGSHIILVFTHLFFRRVSPAESRLYAFCRNIFAVAAIGALAFRTTTAFQQAQNQFGTRMTSADCEGRASPNHTIGILMERYRGANMNITVTGLNDYAWDQPVLDSQVANYGDSRSCSRLLFAPPGGGSSSQPLELWTCNQPKFIPNSGSVKPDAFLDGIYIGIESFLGALAPNQTPLIWLFNLAELPPGQNLSSLIDVRTYLPPWRLRRGFHIEAEAKLITRRFITSSILKDIILNAQPVYRPLSLYPIVESSVNGLNSTDYIPGTILSSYASATLRATLSPGIMYFRDQNGQRYLDTTTRSESCDFIEDYRSGTILDVVGSVGGLFALLHAAHVLLFGRPLFWGLTGAKLITPFGLLGACTSRAFRRRLRDQYHTRSLDGGPDTIRVDTFLRDFVIDFGPADIGREQSTQQPTVFSPKVAAIEESPDGVQIPLMHEEFNETGLEEDNTETSINHNSDRANDVV</sequence>
<evidence type="ECO:0000256" key="2">
    <source>
        <dbReference type="SAM" id="Phobius"/>
    </source>
</evidence>
<keyword evidence="2" id="KW-1133">Transmembrane helix</keyword>
<name>A0A8H2WT69_9AGAM</name>
<feature type="transmembrane region" description="Helical" evidence="2">
    <location>
        <begin position="48"/>
        <end position="69"/>
    </location>
</feature>
<feature type="transmembrane region" description="Helical" evidence="2">
    <location>
        <begin position="12"/>
        <end position="36"/>
    </location>
</feature>
<accession>A0A8H2WT69</accession>
<organism evidence="3 4">
    <name type="scientific">Rhizoctonia solani</name>
    <dbReference type="NCBI Taxonomy" id="456999"/>
    <lineage>
        <taxon>Eukaryota</taxon>
        <taxon>Fungi</taxon>
        <taxon>Dikarya</taxon>
        <taxon>Basidiomycota</taxon>
        <taxon>Agaricomycotina</taxon>
        <taxon>Agaricomycetes</taxon>
        <taxon>Cantharellales</taxon>
        <taxon>Ceratobasidiaceae</taxon>
        <taxon>Rhizoctonia</taxon>
    </lineage>
</organism>
<protein>
    <recommendedName>
        <fullName evidence="5">Transmembrane protein</fullName>
    </recommendedName>
</protein>
<feature type="transmembrane region" description="Helical" evidence="2">
    <location>
        <begin position="569"/>
        <end position="588"/>
    </location>
</feature>
<comment type="caution">
    <text evidence="3">The sequence shown here is derived from an EMBL/GenBank/DDBJ whole genome shotgun (WGS) entry which is preliminary data.</text>
</comment>
<feature type="transmembrane region" description="Helical" evidence="2">
    <location>
        <begin position="217"/>
        <end position="241"/>
    </location>
</feature>
<evidence type="ECO:0000313" key="4">
    <source>
        <dbReference type="Proteomes" id="UP000663843"/>
    </source>
</evidence>
<keyword evidence="2" id="KW-0472">Membrane</keyword>
<dbReference type="AlphaFoldDB" id="A0A8H2WT69"/>
<proteinExistence type="predicted"/>
<evidence type="ECO:0000313" key="3">
    <source>
        <dbReference type="EMBL" id="CAE6407430.1"/>
    </source>
</evidence>
<gene>
    <name evidence="3" type="ORF">RDB_LOCUS40998</name>
</gene>